<dbReference type="GO" id="GO:0005829">
    <property type="term" value="C:cytosol"/>
    <property type="evidence" value="ECO:0007669"/>
    <property type="project" value="TreeGrafter"/>
</dbReference>
<dbReference type="Gene3D" id="3.30.70.920">
    <property type="match status" value="1"/>
</dbReference>
<dbReference type="InterPro" id="IPR019888">
    <property type="entry name" value="Tscrpt_reg_AsnC-like"/>
</dbReference>
<dbReference type="InterPro" id="IPR036388">
    <property type="entry name" value="WH-like_DNA-bd_sf"/>
</dbReference>
<dbReference type="InterPro" id="IPR019887">
    <property type="entry name" value="Tscrpt_reg_AsnC/Lrp_C"/>
</dbReference>
<dbReference type="RefSeq" id="WP_025291450.1">
    <property type="nucleotide sequence ID" value="NZ_CP006644.1"/>
</dbReference>
<evidence type="ECO:0000259" key="4">
    <source>
        <dbReference type="PROSITE" id="PS50956"/>
    </source>
</evidence>
<dbReference type="Gene3D" id="1.10.10.10">
    <property type="entry name" value="Winged helix-like DNA-binding domain superfamily/Winged helix DNA-binding domain"/>
    <property type="match status" value="1"/>
</dbReference>
<sequence length="153" mass="17014">MDKADRILLEALQADSRRPIVELAEYAGLSSSACHRHIRMLESEGYIEGYGARLDPERLGLGLHALVEISLTRQSREAMDAFEEAVGRFDDILSCDLTSGAADYVIRVAAPDLAAFDDIHRNCLAQLPGVSAMRTSFVIRQIKPWRGYPVPER</sequence>
<dbReference type="OrthoDB" id="9813313at2"/>
<evidence type="ECO:0000313" key="5">
    <source>
        <dbReference type="EMBL" id="AHE53182.1"/>
    </source>
</evidence>
<dbReference type="GO" id="GO:0043565">
    <property type="term" value="F:sequence-specific DNA binding"/>
    <property type="evidence" value="ECO:0007669"/>
    <property type="project" value="InterPro"/>
</dbReference>
<dbReference type="CDD" id="cd00090">
    <property type="entry name" value="HTH_ARSR"/>
    <property type="match status" value="1"/>
</dbReference>
<dbReference type="Pfam" id="PF13412">
    <property type="entry name" value="HTH_24"/>
    <property type="match status" value="1"/>
</dbReference>
<dbReference type="SUPFAM" id="SSF46785">
    <property type="entry name" value="Winged helix' DNA-binding domain"/>
    <property type="match status" value="1"/>
</dbReference>
<reference evidence="5 6" key="1">
    <citation type="submission" date="2013-07" db="EMBL/GenBank/DDBJ databases">
        <title>Completed genome of Sphingomonas sanxanigenens NX02.</title>
        <authorList>
            <person name="Ma T."/>
            <person name="Huang H."/>
            <person name="Wu M."/>
            <person name="Li X."/>
            <person name="Li G."/>
        </authorList>
    </citation>
    <scope>NUCLEOTIDE SEQUENCE [LARGE SCALE GENOMIC DNA]</scope>
    <source>
        <strain evidence="5 6">NX02</strain>
    </source>
</reference>
<evidence type="ECO:0000256" key="1">
    <source>
        <dbReference type="ARBA" id="ARBA00023015"/>
    </source>
</evidence>
<evidence type="ECO:0000313" key="6">
    <source>
        <dbReference type="Proteomes" id="UP000018851"/>
    </source>
</evidence>
<dbReference type="HOGENOM" id="CLU_091233_0_0_5"/>
<keyword evidence="1" id="KW-0805">Transcription regulation</keyword>
<dbReference type="STRING" id="1123269.NX02_07280"/>
<dbReference type="PATRIC" id="fig|1123269.5.peg.1412"/>
<dbReference type="InterPro" id="IPR011008">
    <property type="entry name" value="Dimeric_a/b-barrel"/>
</dbReference>
<dbReference type="GO" id="GO:0043200">
    <property type="term" value="P:response to amino acid"/>
    <property type="evidence" value="ECO:0007669"/>
    <property type="project" value="TreeGrafter"/>
</dbReference>
<dbReference type="PANTHER" id="PTHR30154:SF34">
    <property type="entry name" value="TRANSCRIPTIONAL REGULATOR AZLB"/>
    <property type="match status" value="1"/>
</dbReference>
<feature type="domain" description="HTH asnC-type" evidence="4">
    <location>
        <begin position="1"/>
        <end position="62"/>
    </location>
</feature>
<dbReference type="Proteomes" id="UP000018851">
    <property type="component" value="Chromosome"/>
</dbReference>
<protein>
    <recommendedName>
        <fullName evidence="4">HTH asnC-type domain-containing protein</fullName>
    </recommendedName>
</protein>
<evidence type="ECO:0000256" key="2">
    <source>
        <dbReference type="ARBA" id="ARBA00023125"/>
    </source>
</evidence>
<dbReference type="eggNOG" id="COG1522">
    <property type="taxonomic scope" value="Bacteria"/>
</dbReference>
<dbReference type="GO" id="GO:0006355">
    <property type="term" value="P:regulation of DNA-templated transcription"/>
    <property type="evidence" value="ECO:0007669"/>
    <property type="project" value="UniProtKB-ARBA"/>
</dbReference>
<evidence type="ECO:0000256" key="3">
    <source>
        <dbReference type="ARBA" id="ARBA00023163"/>
    </source>
</evidence>
<keyword evidence="6" id="KW-1185">Reference proteome</keyword>
<dbReference type="InterPro" id="IPR036390">
    <property type="entry name" value="WH_DNA-bd_sf"/>
</dbReference>
<keyword evidence="2" id="KW-0238">DNA-binding</keyword>
<dbReference type="SMART" id="SM00344">
    <property type="entry name" value="HTH_ASNC"/>
    <property type="match status" value="1"/>
</dbReference>
<proteinExistence type="predicted"/>
<dbReference type="Pfam" id="PF01037">
    <property type="entry name" value="AsnC_trans_reg"/>
    <property type="match status" value="1"/>
</dbReference>
<dbReference type="PRINTS" id="PR00033">
    <property type="entry name" value="HTHASNC"/>
</dbReference>
<organism evidence="5 6">
    <name type="scientific">Sphingomonas sanxanigenens DSM 19645 = NX02</name>
    <dbReference type="NCBI Taxonomy" id="1123269"/>
    <lineage>
        <taxon>Bacteria</taxon>
        <taxon>Pseudomonadati</taxon>
        <taxon>Pseudomonadota</taxon>
        <taxon>Alphaproteobacteria</taxon>
        <taxon>Sphingomonadales</taxon>
        <taxon>Sphingomonadaceae</taxon>
        <taxon>Sphingomonas</taxon>
    </lineage>
</organism>
<dbReference type="EMBL" id="CP006644">
    <property type="protein sequence ID" value="AHE53182.1"/>
    <property type="molecule type" value="Genomic_DNA"/>
</dbReference>
<dbReference type="KEGG" id="ssan:NX02_07280"/>
<gene>
    <name evidence="5" type="ORF">NX02_07280</name>
</gene>
<dbReference type="AlphaFoldDB" id="W0A9M5"/>
<accession>W0A9M5</accession>
<name>W0A9M5_9SPHN</name>
<dbReference type="InterPro" id="IPR011991">
    <property type="entry name" value="ArsR-like_HTH"/>
</dbReference>
<keyword evidence="3" id="KW-0804">Transcription</keyword>
<dbReference type="InterPro" id="IPR000485">
    <property type="entry name" value="AsnC-type_HTH_dom"/>
</dbReference>
<dbReference type="PROSITE" id="PS50956">
    <property type="entry name" value="HTH_ASNC_2"/>
    <property type="match status" value="1"/>
</dbReference>
<dbReference type="PANTHER" id="PTHR30154">
    <property type="entry name" value="LEUCINE-RESPONSIVE REGULATORY PROTEIN"/>
    <property type="match status" value="1"/>
</dbReference>
<dbReference type="SUPFAM" id="SSF54909">
    <property type="entry name" value="Dimeric alpha+beta barrel"/>
    <property type="match status" value="1"/>
</dbReference>